<feature type="region of interest" description="Disordered" evidence="1">
    <location>
        <begin position="1"/>
        <end position="34"/>
    </location>
</feature>
<evidence type="ECO:0000256" key="1">
    <source>
        <dbReference type="SAM" id="MobiDB-lite"/>
    </source>
</evidence>
<reference evidence="2" key="1">
    <citation type="submission" date="2020-08" db="EMBL/GenBank/DDBJ databases">
        <authorList>
            <person name="Cejkova D."/>
            <person name="Kubasova T."/>
            <person name="Jahodarova E."/>
            <person name="Rychlik I."/>
        </authorList>
    </citation>
    <scope>NUCLEOTIDE SEQUENCE</scope>
    <source>
        <strain evidence="2">An559</strain>
    </source>
</reference>
<evidence type="ECO:0000313" key="2">
    <source>
        <dbReference type="EMBL" id="MBM6921392.1"/>
    </source>
</evidence>
<organism evidence="2 3">
    <name type="scientific">Merdimmobilis hominis</name>
    <dbReference type="NCBI Taxonomy" id="2897707"/>
    <lineage>
        <taxon>Bacteria</taxon>
        <taxon>Bacillati</taxon>
        <taxon>Bacillota</taxon>
        <taxon>Clostridia</taxon>
        <taxon>Eubacteriales</taxon>
        <taxon>Oscillospiraceae</taxon>
        <taxon>Merdimmobilis</taxon>
    </lineage>
</organism>
<dbReference type="EMBL" id="JACJKY010000016">
    <property type="protein sequence ID" value="MBM6921392.1"/>
    <property type="molecule type" value="Genomic_DNA"/>
</dbReference>
<name>A0A938X6E2_9FIRM</name>
<dbReference type="AlphaFoldDB" id="A0A938X6E2"/>
<dbReference type="Proteomes" id="UP000774750">
    <property type="component" value="Unassembled WGS sequence"/>
</dbReference>
<keyword evidence="3" id="KW-1185">Reference proteome</keyword>
<proteinExistence type="predicted"/>
<dbReference type="RefSeq" id="WP_204447306.1">
    <property type="nucleotide sequence ID" value="NZ_JACJKY010000016.1"/>
</dbReference>
<accession>A0A938X6E2</accession>
<sequence length="50" mass="5726">MKEQKMKRPQKKAMRIVKAGQEKSNTDPFGSYTGVCQRRSEIPVQDADDL</sequence>
<evidence type="ECO:0000313" key="3">
    <source>
        <dbReference type="Proteomes" id="UP000774750"/>
    </source>
</evidence>
<comment type="caution">
    <text evidence="2">The sequence shown here is derived from an EMBL/GenBank/DDBJ whole genome shotgun (WGS) entry which is preliminary data.</text>
</comment>
<reference evidence="2" key="2">
    <citation type="journal article" date="2021" name="Sci. Rep.">
        <title>The distribution of antibiotic resistance genes in chicken gut microbiota commensals.</title>
        <authorList>
            <person name="Juricova H."/>
            <person name="Matiasovicova J."/>
            <person name="Kubasova T."/>
            <person name="Cejkova D."/>
            <person name="Rychlik I."/>
        </authorList>
    </citation>
    <scope>NUCLEOTIDE SEQUENCE</scope>
    <source>
        <strain evidence="2">An559</strain>
    </source>
</reference>
<protein>
    <submittedName>
        <fullName evidence="2">Uncharacterized protein</fullName>
    </submittedName>
</protein>
<gene>
    <name evidence="2" type="ORF">H6A12_09515</name>
</gene>